<feature type="domain" description="PX" evidence="2">
    <location>
        <begin position="1"/>
        <end position="141"/>
    </location>
</feature>
<feature type="domain" description="PX" evidence="2">
    <location>
        <begin position="276"/>
        <end position="416"/>
    </location>
</feature>
<evidence type="ECO:0000313" key="4">
    <source>
        <dbReference type="Proteomes" id="UP000192257"/>
    </source>
</evidence>
<dbReference type="RefSeq" id="XP_028879264.1">
    <property type="nucleotide sequence ID" value="XM_029029471.1"/>
</dbReference>
<feature type="region of interest" description="Disordered" evidence="1">
    <location>
        <begin position="525"/>
        <end position="544"/>
    </location>
</feature>
<comment type="caution">
    <text evidence="3">The sequence shown here is derived from an EMBL/GenBank/DDBJ whole genome shotgun (WGS) entry which is preliminary data.</text>
</comment>
<evidence type="ECO:0000313" key="3">
    <source>
        <dbReference type="EMBL" id="ORC85198.1"/>
    </source>
</evidence>
<dbReference type="InterPro" id="IPR036871">
    <property type="entry name" value="PX_dom_sf"/>
</dbReference>
<gene>
    <name evidence="3" type="ORF">TM35_000371710</name>
</gene>
<name>A0A1X0NKZ7_9TRYP</name>
<dbReference type="GeneID" id="39989251"/>
<keyword evidence="4" id="KW-1185">Reference proteome</keyword>
<reference evidence="3 4" key="1">
    <citation type="submission" date="2017-03" db="EMBL/GenBank/DDBJ databases">
        <title>An alternative strategy for trypanosome survival in the mammalian bloodstream revealed through genome and transcriptome analysis of the ubiquitous bovine parasite Trypanosoma (Megatrypanum) theileri.</title>
        <authorList>
            <person name="Kelly S."/>
            <person name="Ivens A."/>
            <person name="Mott A."/>
            <person name="O'Neill E."/>
            <person name="Emms D."/>
            <person name="Macleod O."/>
            <person name="Voorheis P."/>
            <person name="Matthews J."/>
            <person name="Matthews K."/>
            <person name="Carrington M."/>
        </authorList>
    </citation>
    <scope>NUCLEOTIDE SEQUENCE [LARGE SCALE GENOMIC DNA]</scope>
    <source>
        <strain evidence="3">Edinburgh</strain>
    </source>
</reference>
<sequence>MSSLRVVDEMAHIKVSAIDYLQYEGKMQYNFQVCFGSRRDWVLSKLYDDFTSLHAQLEKQYGSSKVPHLTGAVRLWARNSSSTAAGRLPKLEAYLNELLIVSPLWTPTSNNIVVQDPDDSTGFITLNKFLYTFLEVEEHTVNTTSLPKQIPQLQTSGLLNTTELNPDTTPAATPVATRDAALVPLSTSRSAELGNTRKPIVPMENERGTASSHLISPSPSSSSLLVSSLPQPHARALSAAAMLSSTSTPKMESCLETENTPKRDSEELALAATASTITGQILLNVKDFTILDGAHIVYLMHVFLCGHHWVLSRRYSEFRTLHESLVRVYGETVVPPLRCRVVPAWRKLTAETGEARRHVLDTFMRDVVASIDTWTPCGLLASVDLTCRTGPGSRGRIRVYVNQLLFDFLDIADQVDALSGEAAAQAVGDQRDTLPESVKVAYDRHALQEQQLRMCDSIAANAQKLSRMDDAQLQLLLHFIPLLADDRDVMRMFRHLVFTGEVGVNINSTFADWVNDDLMLREREQKDQERQEQEKKGKDGGEPVLGVTARQLASLTERLFFNDTKMEAIRLFAGVLVDIDGLQDVFDTLWFNWDEARKEVEQILSRC</sequence>
<dbReference type="CDD" id="cd06093">
    <property type="entry name" value="PX_domain"/>
    <property type="match status" value="2"/>
</dbReference>
<dbReference type="EMBL" id="NBCO01000037">
    <property type="protein sequence ID" value="ORC85198.1"/>
    <property type="molecule type" value="Genomic_DNA"/>
</dbReference>
<dbReference type="AlphaFoldDB" id="A0A1X0NKZ7"/>
<evidence type="ECO:0000256" key="1">
    <source>
        <dbReference type="SAM" id="MobiDB-lite"/>
    </source>
</evidence>
<dbReference type="SMART" id="SM00312">
    <property type="entry name" value="PX"/>
    <property type="match status" value="2"/>
</dbReference>
<dbReference type="GO" id="GO:0035091">
    <property type="term" value="F:phosphatidylinositol binding"/>
    <property type="evidence" value="ECO:0007669"/>
    <property type="project" value="InterPro"/>
</dbReference>
<dbReference type="InterPro" id="IPR001683">
    <property type="entry name" value="PX_dom"/>
</dbReference>
<feature type="compositionally biased region" description="Basic and acidic residues" evidence="1">
    <location>
        <begin position="525"/>
        <end position="541"/>
    </location>
</feature>
<accession>A0A1X0NKZ7</accession>
<evidence type="ECO:0000259" key="2">
    <source>
        <dbReference type="PROSITE" id="PS50195"/>
    </source>
</evidence>
<dbReference type="SUPFAM" id="SSF64268">
    <property type="entry name" value="PX domain"/>
    <property type="match status" value="2"/>
</dbReference>
<dbReference type="Proteomes" id="UP000192257">
    <property type="component" value="Unassembled WGS sequence"/>
</dbReference>
<dbReference type="Gene3D" id="3.30.1520.10">
    <property type="entry name" value="Phox-like domain"/>
    <property type="match status" value="2"/>
</dbReference>
<dbReference type="GO" id="GO:0005768">
    <property type="term" value="C:endosome"/>
    <property type="evidence" value="ECO:0007669"/>
    <property type="project" value="TreeGrafter"/>
</dbReference>
<dbReference type="PROSITE" id="PS50195">
    <property type="entry name" value="PX"/>
    <property type="match status" value="2"/>
</dbReference>
<dbReference type="Pfam" id="PF00787">
    <property type="entry name" value="PX"/>
    <property type="match status" value="2"/>
</dbReference>
<organism evidence="3 4">
    <name type="scientific">Trypanosoma theileri</name>
    <dbReference type="NCBI Taxonomy" id="67003"/>
    <lineage>
        <taxon>Eukaryota</taxon>
        <taxon>Discoba</taxon>
        <taxon>Euglenozoa</taxon>
        <taxon>Kinetoplastea</taxon>
        <taxon>Metakinetoplastina</taxon>
        <taxon>Trypanosomatida</taxon>
        <taxon>Trypanosomatidae</taxon>
        <taxon>Trypanosoma</taxon>
    </lineage>
</organism>
<dbReference type="PANTHER" id="PTHR10555:SF170">
    <property type="entry name" value="FI18122P1"/>
    <property type="match status" value="1"/>
</dbReference>
<dbReference type="OrthoDB" id="3176171at2759"/>
<dbReference type="VEuPathDB" id="TriTrypDB:TM35_000371710"/>
<proteinExistence type="predicted"/>
<dbReference type="PANTHER" id="PTHR10555">
    <property type="entry name" value="SORTING NEXIN"/>
    <property type="match status" value="1"/>
</dbReference>
<protein>
    <recommendedName>
        <fullName evidence="2">PX domain-containing protein</fullName>
    </recommendedName>
</protein>